<comment type="subcellular location">
    <subcellularLocation>
        <location evidence="1">Cell membrane</location>
        <topology evidence="1">Multi-pass membrane protein</topology>
    </subcellularLocation>
</comment>
<dbReference type="SUPFAM" id="SSF81665">
    <property type="entry name" value="Calcium ATPase, transmembrane domain M"/>
    <property type="match status" value="1"/>
</dbReference>
<dbReference type="Gene3D" id="2.70.150.10">
    <property type="entry name" value="Calcium-transporting ATPase, cytoplasmic transduction domain A"/>
    <property type="match status" value="1"/>
</dbReference>
<evidence type="ECO:0000259" key="17">
    <source>
        <dbReference type="Pfam" id="PF00122"/>
    </source>
</evidence>
<evidence type="ECO:0000256" key="12">
    <source>
        <dbReference type="ARBA" id="ARBA00022989"/>
    </source>
</evidence>
<feature type="compositionally biased region" description="Basic and acidic residues" evidence="15">
    <location>
        <begin position="1"/>
        <end position="51"/>
    </location>
</feature>
<dbReference type="InterPro" id="IPR036412">
    <property type="entry name" value="HAD-like_sf"/>
</dbReference>
<dbReference type="Gene3D" id="1.20.1110.10">
    <property type="entry name" value="Calcium-transporting ATPase, transmembrane domain"/>
    <property type="match status" value="1"/>
</dbReference>
<dbReference type="InterPro" id="IPR044492">
    <property type="entry name" value="P_typ_ATPase_HD_dom"/>
</dbReference>
<keyword evidence="9" id="KW-0067">ATP-binding</keyword>
<dbReference type="SFLD" id="SFLDF00027">
    <property type="entry name" value="p-type_atpase"/>
    <property type="match status" value="1"/>
</dbReference>
<feature type="compositionally biased region" description="Acidic residues" evidence="15">
    <location>
        <begin position="54"/>
        <end position="63"/>
    </location>
</feature>
<evidence type="ECO:0000256" key="14">
    <source>
        <dbReference type="ARBA" id="ARBA00023136"/>
    </source>
</evidence>
<dbReference type="PANTHER" id="PTHR43520">
    <property type="entry name" value="ATP7, ISOFORM B"/>
    <property type="match status" value="1"/>
</dbReference>
<dbReference type="Pfam" id="PF00122">
    <property type="entry name" value="E1-E2_ATPase"/>
    <property type="match status" value="1"/>
</dbReference>
<keyword evidence="10" id="KW-0460">Magnesium</keyword>
<feature type="transmembrane region" description="Helical" evidence="16">
    <location>
        <begin position="190"/>
        <end position="209"/>
    </location>
</feature>
<dbReference type="GO" id="GO:0005524">
    <property type="term" value="F:ATP binding"/>
    <property type="evidence" value="ECO:0007669"/>
    <property type="project" value="UniProtKB-KW"/>
</dbReference>
<evidence type="ECO:0000313" key="18">
    <source>
        <dbReference type="EMBL" id="UTF52056.1"/>
    </source>
</evidence>
<feature type="transmembrane region" description="Helical" evidence="16">
    <location>
        <begin position="735"/>
        <end position="758"/>
    </location>
</feature>
<dbReference type="InterPro" id="IPR008250">
    <property type="entry name" value="ATPase_P-typ_transduc_dom_A_sf"/>
</dbReference>
<feature type="region of interest" description="Disordered" evidence="15">
    <location>
        <begin position="290"/>
        <end position="315"/>
    </location>
</feature>
<evidence type="ECO:0000256" key="8">
    <source>
        <dbReference type="ARBA" id="ARBA00022741"/>
    </source>
</evidence>
<keyword evidence="13" id="KW-0406">Ion transport</keyword>
<keyword evidence="6 16" id="KW-0812">Transmembrane</keyword>
<keyword evidence="19" id="KW-1185">Reference proteome</keyword>
<dbReference type="GO" id="GO:0005507">
    <property type="term" value="F:copper ion binding"/>
    <property type="evidence" value="ECO:0007669"/>
    <property type="project" value="TreeGrafter"/>
</dbReference>
<dbReference type="NCBIfam" id="TIGR01494">
    <property type="entry name" value="ATPase_P-type"/>
    <property type="match status" value="2"/>
</dbReference>
<dbReference type="InterPro" id="IPR023298">
    <property type="entry name" value="ATPase_P-typ_TM_dom_sf"/>
</dbReference>
<feature type="region of interest" description="Disordered" evidence="15">
    <location>
        <begin position="1"/>
        <end position="113"/>
    </location>
</feature>
<dbReference type="SUPFAM" id="SSF81653">
    <property type="entry name" value="Calcium ATPase, transduction domain A"/>
    <property type="match status" value="1"/>
</dbReference>
<evidence type="ECO:0000256" key="9">
    <source>
        <dbReference type="ARBA" id="ARBA00022840"/>
    </source>
</evidence>
<feature type="transmembrane region" description="Helical" evidence="16">
    <location>
        <begin position="764"/>
        <end position="783"/>
    </location>
</feature>
<dbReference type="AlphaFoldDB" id="A0A9E7N6Y0"/>
<evidence type="ECO:0000256" key="15">
    <source>
        <dbReference type="SAM" id="MobiDB-lite"/>
    </source>
</evidence>
<dbReference type="GO" id="GO:0016887">
    <property type="term" value="F:ATP hydrolysis activity"/>
    <property type="evidence" value="ECO:0007669"/>
    <property type="project" value="InterPro"/>
</dbReference>
<dbReference type="Pfam" id="PF00702">
    <property type="entry name" value="Hydrolase"/>
    <property type="match status" value="1"/>
</dbReference>
<gene>
    <name evidence="18" type="ORF">NGM29_09570</name>
</gene>
<protein>
    <submittedName>
        <fullName evidence="18">Heavy metal translocating P-type ATPase</fullName>
    </submittedName>
</protein>
<organism evidence="18 19">
    <name type="scientific">Natronosalvus rutilus</name>
    <dbReference type="NCBI Taxonomy" id="2953753"/>
    <lineage>
        <taxon>Archaea</taxon>
        <taxon>Methanobacteriati</taxon>
        <taxon>Methanobacteriota</taxon>
        <taxon>Stenosarchaea group</taxon>
        <taxon>Halobacteria</taxon>
        <taxon>Halobacteriales</taxon>
        <taxon>Natrialbaceae</taxon>
        <taxon>Natronosalvus</taxon>
    </lineage>
</organism>
<keyword evidence="8" id="KW-0547">Nucleotide-binding</keyword>
<dbReference type="Proteomes" id="UP001056855">
    <property type="component" value="Chromosome"/>
</dbReference>
<dbReference type="GO" id="GO:0055070">
    <property type="term" value="P:copper ion homeostasis"/>
    <property type="evidence" value="ECO:0007669"/>
    <property type="project" value="TreeGrafter"/>
</dbReference>
<evidence type="ECO:0000256" key="4">
    <source>
        <dbReference type="ARBA" id="ARBA00022475"/>
    </source>
</evidence>
<dbReference type="PROSITE" id="PS00154">
    <property type="entry name" value="ATPASE_E1_E2"/>
    <property type="match status" value="1"/>
</dbReference>
<dbReference type="SUPFAM" id="SSF56784">
    <property type="entry name" value="HAD-like"/>
    <property type="match status" value="1"/>
</dbReference>
<evidence type="ECO:0000313" key="19">
    <source>
        <dbReference type="Proteomes" id="UP001056855"/>
    </source>
</evidence>
<dbReference type="SFLD" id="SFLDS00003">
    <property type="entry name" value="Haloacid_Dehalogenase"/>
    <property type="match status" value="1"/>
</dbReference>
<keyword evidence="5" id="KW-0597">Phosphoprotein</keyword>
<comment type="similarity">
    <text evidence="2">Belongs to the cation transport ATPase (P-type) (TC 3.A.3) family. Type IB subfamily.</text>
</comment>
<dbReference type="InterPro" id="IPR023299">
    <property type="entry name" value="ATPase_P-typ_cyto_dom_N"/>
</dbReference>
<feature type="transmembrane region" description="Helical" evidence="16">
    <location>
        <begin position="367"/>
        <end position="389"/>
    </location>
</feature>
<dbReference type="InterPro" id="IPR059000">
    <property type="entry name" value="ATPase_P-type_domA"/>
</dbReference>
<dbReference type="GO" id="GO:0043682">
    <property type="term" value="F:P-type divalent copper transporter activity"/>
    <property type="evidence" value="ECO:0007669"/>
    <property type="project" value="TreeGrafter"/>
</dbReference>
<dbReference type="InterPro" id="IPR018303">
    <property type="entry name" value="ATPase_P-typ_P_site"/>
</dbReference>
<feature type="domain" description="P-type ATPase A" evidence="17">
    <location>
        <begin position="250"/>
        <end position="351"/>
    </location>
</feature>
<feature type="transmembrane region" description="Helical" evidence="16">
    <location>
        <begin position="123"/>
        <end position="144"/>
    </location>
</feature>
<dbReference type="SFLD" id="SFLDG00002">
    <property type="entry name" value="C1.7:_P-type_atpase_like"/>
    <property type="match status" value="1"/>
</dbReference>
<dbReference type="FunFam" id="2.70.150.10:FF:000002">
    <property type="entry name" value="Copper-transporting ATPase 1, putative"/>
    <property type="match status" value="1"/>
</dbReference>
<evidence type="ECO:0000256" key="13">
    <source>
        <dbReference type="ARBA" id="ARBA00023065"/>
    </source>
</evidence>
<reference evidence="18" key="1">
    <citation type="submission" date="2022-06" db="EMBL/GenBank/DDBJ databases">
        <title>Diverse halophilic archaea isolated from saline environments.</title>
        <authorList>
            <person name="Cui H.-L."/>
        </authorList>
    </citation>
    <scope>NUCLEOTIDE SEQUENCE</scope>
    <source>
        <strain evidence="18">WLHS1</strain>
    </source>
</reference>
<dbReference type="InterPro" id="IPR027256">
    <property type="entry name" value="P-typ_ATPase_IB"/>
</dbReference>
<accession>A0A9E7N6Y0</accession>
<feature type="transmembrane region" description="Helical" evidence="16">
    <location>
        <begin position="156"/>
        <end position="178"/>
    </location>
</feature>
<dbReference type="RefSeq" id="WP_254155790.1">
    <property type="nucleotide sequence ID" value="NZ_CP100355.1"/>
</dbReference>
<dbReference type="EMBL" id="CP100355">
    <property type="protein sequence ID" value="UTF52056.1"/>
    <property type="molecule type" value="Genomic_DNA"/>
</dbReference>
<dbReference type="NCBIfam" id="TIGR01525">
    <property type="entry name" value="ATPase-IB_hvy"/>
    <property type="match status" value="1"/>
</dbReference>
<dbReference type="InterPro" id="IPR023214">
    <property type="entry name" value="HAD_sf"/>
</dbReference>
<dbReference type="PANTHER" id="PTHR43520:SF5">
    <property type="entry name" value="CATION-TRANSPORTING P-TYPE ATPASE-RELATED"/>
    <property type="match status" value="1"/>
</dbReference>
<feature type="transmembrane region" description="Helical" evidence="16">
    <location>
        <begin position="215"/>
        <end position="232"/>
    </location>
</feature>
<feature type="compositionally biased region" description="Basic and acidic residues" evidence="15">
    <location>
        <begin position="64"/>
        <end position="113"/>
    </location>
</feature>
<evidence type="ECO:0000256" key="11">
    <source>
        <dbReference type="ARBA" id="ARBA00022967"/>
    </source>
</evidence>
<dbReference type="KEGG" id="sawl:NGM29_09570"/>
<keyword evidence="12 16" id="KW-1133">Transmembrane helix</keyword>
<keyword evidence="11" id="KW-1278">Translocase</keyword>
<dbReference type="InterPro" id="IPR001757">
    <property type="entry name" value="P_typ_ATPase"/>
</dbReference>
<evidence type="ECO:0000256" key="5">
    <source>
        <dbReference type="ARBA" id="ARBA00022553"/>
    </source>
</evidence>
<sequence>MDDHRDTSDEGESESDHRGHEPSAGHRRSGEDDHSDSHDHSDDQLEGDRVEQSMLEDEAEDADEARREVGERDEHGTGHGDADRHGEHGDDGGHDDHQDGHGGGGHDHGGMHEGHEQMFRRRFFVSTLLSIPVLLYSETLQSWLGFSVPAFPGSEWINPVFAVIVFAYGGVPFLRMAVPELEDRSPGMMTLISMAITVAFVYSLASVVFPTQSAFFWELVTLIDIMLLGHWIEMRSVRRASSALDELAKLLPDTAERITEDGDTEEVPVSDLSEGDLVLVRPGANVPADGVVEGGDSDVNESMITGESKPVSKDPGDEVIGGTINGDGSLRVRISATGEETTLAGIMRLVEEAQQSESRTQMLADRAAGWLFYVALASAAVTAVAWTAAMQFNATVIERVVTVLVIACPHALGLAIPLVVAINTSLAARNGMLIRDRIAMERARDLDTIVFDKTGTLTAGEQGVVDVATVDRVDEDEALALAAAVESDSEHMIAQAMREAAADRGLKPPNVSDFEALKGRGVRATVDGGALYVGGPNLLSYLEAEVPPELAEFADRSGENARTVVYLVREGKRDGDSSAQANTVVGADQEPGIDQARPIAAFALADVIREESYRVVDALHDLGIEVAMLTGDSEDVAVAVADELGIETVFAEVLPEDKDEKVTELQDQDKLVAMVGDGVNDAPALTRADVGIAIGSGTDVAVQSADIVLVQNNPMDVARLVKLSRASYRKMQENLVWAAGYNVFAIPLAAGVLAPIGILLSPAIGALLMSLSTVIVAINAQLLRRVDLSIPQLSGLSPPQKAQPTR</sequence>
<evidence type="ECO:0000256" key="6">
    <source>
        <dbReference type="ARBA" id="ARBA00022692"/>
    </source>
</evidence>
<evidence type="ECO:0000256" key="3">
    <source>
        <dbReference type="ARBA" id="ARBA00022448"/>
    </source>
</evidence>
<keyword evidence="7" id="KW-0479">Metal-binding</keyword>
<dbReference type="Gene3D" id="3.40.1110.10">
    <property type="entry name" value="Calcium-transporting ATPase, cytoplasmic domain N"/>
    <property type="match status" value="1"/>
</dbReference>
<dbReference type="Gene3D" id="3.40.50.1000">
    <property type="entry name" value="HAD superfamily/HAD-like"/>
    <property type="match status" value="1"/>
</dbReference>
<evidence type="ECO:0000256" key="2">
    <source>
        <dbReference type="ARBA" id="ARBA00006024"/>
    </source>
</evidence>
<dbReference type="GeneID" id="73290294"/>
<evidence type="ECO:0000256" key="1">
    <source>
        <dbReference type="ARBA" id="ARBA00004651"/>
    </source>
</evidence>
<keyword evidence="4" id="KW-1003">Cell membrane</keyword>
<evidence type="ECO:0000256" key="7">
    <source>
        <dbReference type="ARBA" id="ARBA00022723"/>
    </source>
</evidence>
<evidence type="ECO:0000256" key="10">
    <source>
        <dbReference type="ARBA" id="ARBA00022842"/>
    </source>
</evidence>
<keyword evidence="14 16" id="KW-0472">Membrane</keyword>
<feature type="transmembrane region" description="Helical" evidence="16">
    <location>
        <begin position="401"/>
        <end position="428"/>
    </location>
</feature>
<keyword evidence="3" id="KW-0813">Transport</keyword>
<dbReference type="PRINTS" id="PR00119">
    <property type="entry name" value="CATATPASE"/>
</dbReference>
<dbReference type="GO" id="GO:0005886">
    <property type="term" value="C:plasma membrane"/>
    <property type="evidence" value="ECO:0007669"/>
    <property type="project" value="UniProtKB-SubCell"/>
</dbReference>
<proteinExistence type="inferred from homology"/>
<evidence type="ECO:0000256" key="16">
    <source>
        <dbReference type="SAM" id="Phobius"/>
    </source>
</evidence>
<name>A0A9E7N6Y0_9EURY</name>